<organism evidence="1 2">
    <name type="scientific">Ovis ammon polii</name>
    <dbReference type="NCBI Taxonomy" id="230172"/>
    <lineage>
        <taxon>Eukaryota</taxon>
        <taxon>Metazoa</taxon>
        <taxon>Chordata</taxon>
        <taxon>Craniata</taxon>
        <taxon>Vertebrata</taxon>
        <taxon>Euteleostomi</taxon>
        <taxon>Mammalia</taxon>
        <taxon>Eutheria</taxon>
        <taxon>Laurasiatheria</taxon>
        <taxon>Artiodactyla</taxon>
        <taxon>Ruminantia</taxon>
        <taxon>Pecora</taxon>
        <taxon>Bovidae</taxon>
        <taxon>Caprinae</taxon>
        <taxon>Ovis</taxon>
    </lineage>
</organism>
<dbReference type="AlphaFoldDB" id="A0AAD4Y8L6"/>
<comment type="caution">
    <text evidence="1">The sequence shown here is derived from an EMBL/GenBank/DDBJ whole genome shotgun (WGS) entry which is preliminary data.</text>
</comment>
<evidence type="ECO:0000313" key="2">
    <source>
        <dbReference type="Proteomes" id="UP001214576"/>
    </source>
</evidence>
<dbReference type="Proteomes" id="UP001214576">
    <property type="component" value="Unassembled WGS sequence"/>
</dbReference>
<reference evidence="1" key="1">
    <citation type="submission" date="2022-03" db="EMBL/GenBank/DDBJ databases">
        <title>Genomic analyses of argali, domestic sheep and their hybrids provide insights into chromosomal evolution, heterosis and genetic basis of agronomic traits.</title>
        <authorList>
            <person name="Li M."/>
        </authorList>
    </citation>
    <scope>NUCLEOTIDE SEQUENCE</scope>
    <source>
        <strain evidence="1">CAU-MHL-2022a</strain>
        <tissue evidence="1">Skin</tissue>
    </source>
</reference>
<proteinExistence type="predicted"/>
<sequence>MPAVQSDLRNARKLEGAAEEGLIPELFHKPRQLNTGPKPSMFLKHTAFLRSFKTLHADAGALRRTKEMENHHAVVLPPTGRPIQQGVDGTVCDYRGTQEKCENLLS</sequence>
<accession>A0AAD4Y8L6</accession>
<keyword evidence="2" id="KW-1185">Reference proteome</keyword>
<name>A0AAD4Y8L6_OVIAM</name>
<dbReference type="EMBL" id="JAKZEL010000012">
    <property type="protein sequence ID" value="KAI4538809.1"/>
    <property type="molecule type" value="Genomic_DNA"/>
</dbReference>
<evidence type="ECO:0000313" key="1">
    <source>
        <dbReference type="EMBL" id="KAI4538809.1"/>
    </source>
</evidence>
<protein>
    <submittedName>
        <fullName evidence="1">Uncharacterized protein</fullName>
    </submittedName>
</protein>
<gene>
    <name evidence="1" type="ORF">MG293_011076</name>
</gene>